<dbReference type="GO" id="GO:0045087">
    <property type="term" value="P:innate immune response"/>
    <property type="evidence" value="ECO:0007669"/>
    <property type="project" value="UniProtKB-KW"/>
</dbReference>
<proteinExistence type="predicted"/>
<dbReference type="PROSITE" id="PS51830">
    <property type="entry name" value="FIIND"/>
    <property type="match status" value="1"/>
</dbReference>
<dbReference type="PANTHER" id="PTHR46985:SF2">
    <property type="entry name" value="APOPTOSIS-ASSOCIATED SPECK-LIKE PROTEIN CONTAINING A CARD"/>
    <property type="match status" value="1"/>
</dbReference>
<keyword evidence="4" id="KW-0391">Immunity</keyword>
<evidence type="ECO:0000256" key="3">
    <source>
        <dbReference type="ARBA" id="ARBA00022588"/>
    </source>
</evidence>
<evidence type="ECO:0000256" key="5">
    <source>
        <dbReference type="SAM" id="MobiDB-lite"/>
    </source>
</evidence>
<sequence length="327" mass="37214">MLGVKRLEKRQEASRSSEIEGCATMMQHSSNWTKLEPGVNTTDADKAPTYSLQSEAGDFECSVSGLRWVCKEKISFQYHFCSWGGHMERVESRQYMPAGPVIDVAVTAGQLSEMHLPHWVCIDDIPDKFAVLHLDDCGDFVEEVREVTASHVKLNELTYFPKAVVMKMGPPVKISCNVLLYYKPNTPFLKLHVFVIPNDPALQRKVDKQELCYGYEKITKPRPDEYLKMHHGFSLTADTDSAEIQPKKITLRYNGQDSNFYEVYIENPKGCFNLKLQYALSKKYEPVYEPVWTCKLQKDDHPKSGYGEGPRSSRGVTGVTTVDKHCE</sequence>
<dbReference type="Proteomes" id="UP000695023">
    <property type="component" value="Unplaced"/>
</dbReference>
<keyword evidence="7" id="KW-1185">Reference proteome</keyword>
<evidence type="ECO:0000313" key="8">
    <source>
        <dbReference type="RefSeq" id="XP_005744094.1"/>
    </source>
</evidence>
<dbReference type="InterPro" id="IPR025307">
    <property type="entry name" value="FIIND_dom"/>
</dbReference>
<dbReference type="PANTHER" id="PTHR46985">
    <property type="entry name" value="NACHT, LRR AND PYD DOMAINS-CONTAINING PROTEIN 1"/>
    <property type="match status" value="1"/>
</dbReference>
<dbReference type="GO" id="GO:0005829">
    <property type="term" value="C:cytosol"/>
    <property type="evidence" value="ECO:0007669"/>
    <property type="project" value="UniProtKB-SubCell"/>
</dbReference>
<feature type="domain" description="FIIND" evidence="6">
    <location>
        <begin position="28"/>
        <end position="310"/>
    </location>
</feature>
<evidence type="ECO:0000313" key="7">
    <source>
        <dbReference type="Proteomes" id="UP000695023"/>
    </source>
</evidence>
<accession>A0A9Y3VQ09</accession>
<evidence type="ECO:0000256" key="2">
    <source>
        <dbReference type="ARBA" id="ARBA00022490"/>
    </source>
</evidence>
<dbReference type="RefSeq" id="XP_005744094.1">
    <property type="nucleotide sequence ID" value="XM_005744037.2"/>
</dbReference>
<evidence type="ECO:0000256" key="4">
    <source>
        <dbReference type="ARBA" id="ARBA00022859"/>
    </source>
</evidence>
<comment type="subcellular location">
    <subcellularLocation>
        <location evidence="1">Cytoplasm</location>
        <location evidence="1">Cytosol</location>
    </subcellularLocation>
</comment>
<protein>
    <submittedName>
        <fullName evidence="8">NACHT, LRR and PYD domains-containing protein 1 isoform X1</fullName>
    </submittedName>
</protein>
<keyword evidence="2" id="KW-0963">Cytoplasm</keyword>
<dbReference type="AlphaFoldDB" id="A0A9Y3VQ09"/>
<reference evidence="8" key="1">
    <citation type="submission" date="2025-08" db="UniProtKB">
        <authorList>
            <consortium name="RefSeq"/>
        </authorList>
    </citation>
    <scope>IDENTIFICATION</scope>
</reference>
<keyword evidence="3" id="KW-0399">Innate immunity</keyword>
<evidence type="ECO:0000259" key="6">
    <source>
        <dbReference type="PROSITE" id="PS51830"/>
    </source>
</evidence>
<dbReference type="Pfam" id="PF23679">
    <property type="entry name" value="UPA-FIIND"/>
    <property type="match status" value="1"/>
</dbReference>
<feature type="region of interest" description="Disordered" evidence="5">
    <location>
        <begin position="301"/>
        <end position="327"/>
    </location>
</feature>
<evidence type="ECO:0000256" key="1">
    <source>
        <dbReference type="ARBA" id="ARBA00004514"/>
    </source>
</evidence>
<dbReference type="GeneID" id="102216163"/>
<name>A0A9Y3VQ09_9CICH</name>
<gene>
    <name evidence="8" type="primary">LOC102216163</name>
</gene>
<organism evidence="7 8">
    <name type="scientific">Pundamilia nyererei</name>
    <dbReference type="NCBI Taxonomy" id="303518"/>
    <lineage>
        <taxon>Eukaryota</taxon>
        <taxon>Metazoa</taxon>
        <taxon>Chordata</taxon>
        <taxon>Craniata</taxon>
        <taxon>Vertebrata</taxon>
        <taxon>Euteleostomi</taxon>
        <taxon>Actinopterygii</taxon>
        <taxon>Neopterygii</taxon>
        <taxon>Teleostei</taxon>
        <taxon>Neoteleostei</taxon>
        <taxon>Acanthomorphata</taxon>
        <taxon>Ovalentaria</taxon>
        <taxon>Cichlomorphae</taxon>
        <taxon>Cichliformes</taxon>
        <taxon>Cichlidae</taxon>
        <taxon>African cichlids</taxon>
        <taxon>Pseudocrenilabrinae</taxon>
        <taxon>Haplochromini</taxon>
        <taxon>Pundamilia</taxon>
    </lineage>
</organism>
<dbReference type="Pfam" id="PF13553">
    <property type="entry name" value="FIIND"/>
    <property type="match status" value="1"/>
</dbReference>
<dbReference type="InterPro" id="IPR051249">
    <property type="entry name" value="NLRP_Inflammasome"/>
</dbReference>